<organism evidence="1 2">
    <name type="scientific">Gymnopilus dilepis</name>
    <dbReference type="NCBI Taxonomy" id="231916"/>
    <lineage>
        <taxon>Eukaryota</taxon>
        <taxon>Fungi</taxon>
        <taxon>Dikarya</taxon>
        <taxon>Basidiomycota</taxon>
        <taxon>Agaricomycotina</taxon>
        <taxon>Agaricomycetes</taxon>
        <taxon>Agaricomycetidae</taxon>
        <taxon>Agaricales</taxon>
        <taxon>Agaricineae</taxon>
        <taxon>Hymenogastraceae</taxon>
        <taxon>Gymnopilus</taxon>
    </lineage>
</organism>
<evidence type="ECO:0000313" key="1">
    <source>
        <dbReference type="EMBL" id="PPR07356.1"/>
    </source>
</evidence>
<accession>A0A409YWE5</accession>
<evidence type="ECO:0000313" key="2">
    <source>
        <dbReference type="Proteomes" id="UP000284706"/>
    </source>
</evidence>
<dbReference type="EMBL" id="NHYE01000133">
    <property type="protein sequence ID" value="PPR07356.1"/>
    <property type="molecule type" value="Genomic_DNA"/>
</dbReference>
<dbReference type="InParanoid" id="A0A409YWE5"/>
<evidence type="ECO:0008006" key="3">
    <source>
        <dbReference type="Google" id="ProtNLM"/>
    </source>
</evidence>
<dbReference type="Gene3D" id="3.80.10.10">
    <property type="entry name" value="Ribonuclease Inhibitor"/>
    <property type="match status" value="1"/>
</dbReference>
<protein>
    <recommendedName>
        <fullName evidence="3">F-box domain-containing protein</fullName>
    </recommendedName>
</protein>
<dbReference type="AlphaFoldDB" id="A0A409YWE5"/>
<dbReference type="STRING" id="231916.A0A409YWE5"/>
<comment type="caution">
    <text evidence="1">The sequence shown here is derived from an EMBL/GenBank/DDBJ whole genome shotgun (WGS) entry which is preliminary data.</text>
</comment>
<sequence>MPLHDPYSSLEDAGFRPRFIAIHKFPVQEHGIMKLVEDVSNTGDIQTEIWNSARSPVNELPDDVLRDIFVCTLPTLHNAVISPNQPPLLLTRISRRWRTIAFETPGLWASIHLPAPVLSFDATRDDEKRILNVIMPGIERTAKEWLARSGDVPLNISLRINVDDPHSAIHSETSEILTNTFIHLSRRWRHVRIESVEDDCIEKILQVPAENAPLLESLEVDGGFLMGCSPEPKIYANASLLKTPNLRSLSLQLASDDVSDLPINRAHLTYLGVRAADDVSLDSLAFLFRECTNLKQFLIRMAFPATKKSLSENFPARIACPTLQHISVVDTDDDRADLYKRLELPNLCRLDFFRYPTMPCSILSLLPGTHGSITHLITNACATPFSEFVKWLKLCPNLETLSLVQGPFQLFAEDVTRLPITLLDMLSKKSEDQDSTHDGSYLCPNLRRFECFNSTDFTARQVLQFIKTKQAQADPRIAKLTDIIVCFEAEQKESKEVEAELTPFRSDGLHVSLVYCLRTQQYGVHKSFVPTAGLQDSYTDGFDLGVFGGTLSL</sequence>
<name>A0A409YWE5_9AGAR</name>
<proteinExistence type="predicted"/>
<dbReference type="Proteomes" id="UP000284706">
    <property type="component" value="Unassembled WGS sequence"/>
</dbReference>
<dbReference type="OrthoDB" id="2954074at2759"/>
<reference evidence="1 2" key="1">
    <citation type="journal article" date="2018" name="Evol. Lett.">
        <title>Horizontal gene cluster transfer increased hallucinogenic mushroom diversity.</title>
        <authorList>
            <person name="Reynolds H.T."/>
            <person name="Vijayakumar V."/>
            <person name="Gluck-Thaler E."/>
            <person name="Korotkin H.B."/>
            <person name="Matheny P.B."/>
            <person name="Slot J.C."/>
        </authorList>
    </citation>
    <scope>NUCLEOTIDE SEQUENCE [LARGE SCALE GENOMIC DNA]</scope>
    <source>
        <strain evidence="1 2">SRW20</strain>
    </source>
</reference>
<gene>
    <name evidence="1" type="ORF">CVT26_013669</name>
</gene>
<keyword evidence="2" id="KW-1185">Reference proteome</keyword>
<dbReference type="InterPro" id="IPR032675">
    <property type="entry name" value="LRR_dom_sf"/>
</dbReference>
<dbReference type="SUPFAM" id="SSF52047">
    <property type="entry name" value="RNI-like"/>
    <property type="match status" value="1"/>
</dbReference>